<reference evidence="3" key="1">
    <citation type="journal article" date="2022" name="Front. Microbiol.">
        <title>New perspectives on an old grouping: The genomic and phenotypic variability of Oxalobacter formigenes and the implications for calcium oxalate stone prevention.</title>
        <authorList>
            <person name="Chmiel J.A."/>
            <person name="Carr C."/>
            <person name="Stuivenberg G.A."/>
            <person name="Venema R."/>
            <person name="Chanyi R.M."/>
            <person name="Al K.F."/>
            <person name="Giguere D."/>
            <person name="Say H."/>
            <person name="Akouris P.P."/>
            <person name="Dominguez Romero S.A."/>
            <person name="Kwong A."/>
            <person name="Tai V."/>
            <person name="Koval S.F."/>
            <person name="Razvi H."/>
            <person name="Bjazevic J."/>
            <person name="Burton J.P."/>
        </authorList>
    </citation>
    <scope>NUCLEOTIDE SEQUENCE</scope>
    <source>
        <strain evidence="3">OxK</strain>
    </source>
</reference>
<keyword evidence="2" id="KW-0472">Membrane</keyword>
<comment type="similarity">
    <text evidence="1">Belongs to the YggT family.</text>
</comment>
<gene>
    <name evidence="3" type="ORF">NB646_01200</name>
</gene>
<evidence type="ECO:0000313" key="3">
    <source>
        <dbReference type="EMBL" id="WAV91413.1"/>
    </source>
</evidence>
<evidence type="ECO:0000256" key="1">
    <source>
        <dbReference type="ARBA" id="ARBA00010894"/>
    </source>
</evidence>
<dbReference type="Proteomes" id="UP001164819">
    <property type="component" value="Chromosome"/>
</dbReference>
<organism evidence="3">
    <name type="scientific">Oxalobacter aliiformigenes</name>
    <dbReference type="NCBI Taxonomy" id="2946593"/>
    <lineage>
        <taxon>Bacteria</taxon>
        <taxon>Pseudomonadati</taxon>
        <taxon>Pseudomonadota</taxon>
        <taxon>Betaproteobacteria</taxon>
        <taxon>Burkholderiales</taxon>
        <taxon>Oxalobacteraceae</taxon>
        <taxon>Oxalobacter</taxon>
    </lineage>
</organism>
<name>A0A9E9LC47_9BURK</name>
<dbReference type="RefSeq" id="WP_269316045.1">
    <property type="nucleotide sequence ID" value="NZ_CP098251.1"/>
</dbReference>
<protein>
    <submittedName>
        <fullName evidence="3">YggT family protein</fullName>
    </submittedName>
</protein>
<dbReference type="PANTHER" id="PTHR33219:SF14">
    <property type="entry name" value="PROTEIN COFACTOR ASSEMBLY OF COMPLEX C SUBUNIT B CCB3, CHLOROPLASTIC-RELATED"/>
    <property type="match status" value="1"/>
</dbReference>
<dbReference type="GO" id="GO:0016020">
    <property type="term" value="C:membrane"/>
    <property type="evidence" value="ECO:0007669"/>
    <property type="project" value="InterPro"/>
</dbReference>
<sequence length="174" mass="19991">MIVDVVTTILGGAFLLRFWIQIVRARPPFQIANFLIQLTDWFIRPLRKTIPGWAGYDWSTLIAAILMAVVSALFDTWLINYFSARIILFLVALSLLNWIIYGFMGLLIIEAIFSWVNPYSPIASFVRDLNRPLLEPVRRFLPTLGGFDFSTLIVFFLLQIVSRTITHLILSNLI</sequence>
<dbReference type="Pfam" id="PF02325">
    <property type="entry name" value="CCB3_YggT"/>
    <property type="match status" value="2"/>
</dbReference>
<dbReference type="InterPro" id="IPR003425">
    <property type="entry name" value="CCB3/YggT"/>
</dbReference>
<accession>A0A9E9LC47</accession>
<dbReference type="PANTHER" id="PTHR33219">
    <property type="entry name" value="YLMG HOMOLOG PROTEIN 2, CHLOROPLASTIC"/>
    <property type="match status" value="1"/>
</dbReference>
<keyword evidence="2" id="KW-0812">Transmembrane</keyword>
<dbReference type="EMBL" id="CP098251">
    <property type="protein sequence ID" value="WAV91413.1"/>
    <property type="molecule type" value="Genomic_DNA"/>
</dbReference>
<evidence type="ECO:0000256" key="2">
    <source>
        <dbReference type="SAM" id="Phobius"/>
    </source>
</evidence>
<feature type="transmembrane region" description="Helical" evidence="2">
    <location>
        <begin position="140"/>
        <end position="161"/>
    </location>
</feature>
<feature type="transmembrane region" description="Helical" evidence="2">
    <location>
        <begin position="58"/>
        <end position="79"/>
    </location>
</feature>
<dbReference type="AlphaFoldDB" id="A0A9E9LC47"/>
<keyword evidence="2" id="KW-1133">Transmembrane helix</keyword>
<feature type="transmembrane region" description="Helical" evidence="2">
    <location>
        <begin position="86"/>
        <end position="109"/>
    </location>
</feature>
<proteinExistence type="inferred from homology"/>